<dbReference type="RefSeq" id="XP_020895613.1">
    <property type="nucleotide sequence ID" value="XM_021039954.1"/>
</dbReference>
<accession>A0A913WXP2</accession>
<keyword evidence="3" id="KW-1185">Reference proteome</keyword>
<reference evidence="2" key="1">
    <citation type="submission" date="2022-11" db="UniProtKB">
        <authorList>
            <consortium name="EnsemblMetazoa"/>
        </authorList>
    </citation>
    <scope>IDENTIFICATION</scope>
</reference>
<dbReference type="Pfam" id="PF00754">
    <property type="entry name" value="F5_F8_type_C"/>
    <property type="match status" value="1"/>
</dbReference>
<sequence length="151" mass="16931">MELLPSFSHVKYTISRARSLITCSNQYCSDKDICIVNSDGSSYQCKVCSTALGMESKAITNAQITASSQFGDPGHDPWKARLNLVDYRGSWVAGVYKQGEYVQVDFGVTKMISKVAIQGRGKYEQYVTKISLKYSADGSQWFDYKDSKYIK</sequence>
<dbReference type="KEGG" id="epa:110234567"/>
<dbReference type="Proteomes" id="UP000887567">
    <property type="component" value="Unplaced"/>
</dbReference>
<dbReference type="OMA" id="WINIQFR"/>
<protein>
    <recommendedName>
        <fullName evidence="1">F5/8 type C domain-containing protein</fullName>
    </recommendedName>
</protein>
<dbReference type="Gene3D" id="2.60.120.260">
    <property type="entry name" value="Galactose-binding domain-like"/>
    <property type="match status" value="1"/>
</dbReference>
<dbReference type="InterPro" id="IPR000421">
    <property type="entry name" value="FA58C"/>
</dbReference>
<dbReference type="GeneID" id="110234567"/>
<feature type="domain" description="F5/8 type C" evidence="1">
    <location>
        <begin position="48"/>
        <end position="151"/>
    </location>
</feature>
<dbReference type="AlphaFoldDB" id="A0A913WXP2"/>
<dbReference type="SUPFAM" id="SSF49785">
    <property type="entry name" value="Galactose-binding domain-like"/>
    <property type="match status" value="1"/>
</dbReference>
<evidence type="ECO:0000313" key="3">
    <source>
        <dbReference type="Proteomes" id="UP000887567"/>
    </source>
</evidence>
<dbReference type="PROSITE" id="PS50022">
    <property type="entry name" value="FA58C_3"/>
    <property type="match status" value="1"/>
</dbReference>
<organism evidence="2 3">
    <name type="scientific">Exaiptasia diaphana</name>
    <name type="common">Tropical sea anemone</name>
    <name type="synonym">Aiptasia pulchella</name>
    <dbReference type="NCBI Taxonomy" id="2652724"/>
    <lineage>
        <taxon>Eukaryota</taxon>
        <taxon>Metazoa</taxon>
        <taxon>Cnidaria</taxon>
        <taxon>Anthozoa</taxon>
        <taxon>Hexacorallia</taxon>
        <taxon>Actiniaria</taxon>
        <taxon>Aiptasiidae</taxon>
        <taxon>Exaiptasia</taxon>
    </lineage>
</organism>
<dbReference type="PANTHER" id="PTHR24543">
    <property type="entry name" value="MULTICOPPER OXIDASE-RELATED"/>
    <property type="match status" value="1"/>
</dbReference>
<name>A0A913WXP2_EXADI</name>
<dbReference type="OrthoDB" id="5988374at2759"/>
<dbReference type="EnsemblMetazoa" id="XM_021039954.1">
    <property type="protein sequence ID" value="XP_020895613.1"/>
    <property type="gene ID" value="LOC110234567"/>
</dbReference>
<dbReference type="InterPro" id="IPR008979">
    <property type="entry name" value="Galactose-bd-like_sf"/>
</dbReference>
<evidence type="ECO:0000259" key="1">
    <source>
        <dbReference type="PROSITE" id="PS50022"/>
    </source>
</evidence>
<evidence type="ECO:0000313" key="2">
    <source>
        <dbReference type="EnsemblMetazoa" id="XP_020895613.1"/>
    </source>
</evidence>
<proteinExistence type="predicted"/>
<dbReference type="PROSITE" id="PS01285">
    <property type="entry name" value="FA58C_1"/>
    <property type="match status" value="1"/>
</dbReference>